<dbReference type="EMBL" id="BAAAZO010000005">
    <property type="protein sequence ID" value="GAA3614674.1"/>
    <property type="molecule type" value="Genomic_DNA"/>
</dbReference>
<reference evidence="2" key="1">
    <citation type="journal article" date="2019" name="Int. J. Syst. Evol. Microbiol.">
        <title>The Global Catalogue of Microorganisms (GCM) 10K type strain sequencing project: providing services to taxonomists for standard genome sequencing and annotation.</title>
        <authorList>
            <consortium name="The Broad Institute Genomics Platform"/>
            <consortium name="The Broad Institute Genome Sequencing Center for Infectious Disease"/>
            <person name="Wu L."/>
            <person name="Ma J."/>
        </authorList>
    </citation>
    <scope>NUCLEOTIDE SEQUENCE [LARGE SCALE GENOMIC DNA]</scope>
    <source>
        <strain evidence="2">JCM 16902</strain>
    </source>
</reference>
<evidence type="ECO:0000313" key="2">
    <source>
        <dbReference type="Proteomes" id="UP001501074"/>
    </source>
</evidence>
<dbReference type="Pfam" id="PF14315">
    <property type="entry name" value="DUF4380"/>
    <property type="match status" value="1"/>
</dbReference>
<sequence length="321" mass="35029">MSCTVSQEVRGDLDVLIVANDTLELAFLPQIGGRLISLQMLGAELLWHNPALLADDFTPRRPYASWPPTDGTMGSWANVGGSKTWPAPQGWSGPHEWPGPPDEVLDAGTYTVQADLDPDGSARVTLISADDPRTGIRIERRFVLPANGPDFTQTSTFVNHSHQRVNWSVWEITQVDTTPRPGATGTGRFLVDVDGNDTPVILFEVLGAAKHTLRPGVVEIPVQETVGKLGFTQATGRLTYIRTDGLQLTQTITREPGQLYPDGGCPVELWLQYPVAEPIESLGGLRPDAHLAEMEVLSPLYGIEPGDRAELMVEWRVEHSG</sequence>
<dbReference type="Proteomes" id="UP001501074">
    <property type="component" value="Unassembled WGS sequence"/>
</dbReference>
<organism evidence="1 2">
    <name type="scientific">Kineosporia mesophila</name>
    <dbReference type="NCBI Taxonomy" id="566012"/>
    <lineage>
        <taxon>Bacteria</taxon>
        <taxon>Bacillati</taxon>
        <taxon>Actinomycetota</taxon>
        <taxon>Actinomycetes</taxon>
        <taxon>Kineosporiales</taxon>
        <taxon>Kineosporiaceae</taxon>
        <taxon>Kineosporia</taxon>
    </lineage>
</organism>
<dbReference type="RefSeq" id="WP_231488994.1">
    <property type="nucleotide sequence ID" value="NZ_BAAAZO010000005.1"/>
</dbReference>
<gene>
    <name evidence="1" type="ORF">GCM10022223_33680</name>
</gene>
<proteinExistence type="predicted"/>
<evidence type="ECO:0000313" key="1">
    <source>
        <dbReference type="EMBL" id="GAA3614674.1"/>
    </source>
</evidence>
<keyword evidence="2" id="KW-1185">Reference proteome</keyword>
<comment type="caution">
    <text evidence="1">The sequence shown here is derived from an EMBL/GenBank/DDBJ whole genome shotgun (WGS) entry which is preliminary data.</text>
</comment>
<dbReference type="InterPro" id="IPR025488">
    <property type="entry name" value="DUF4380"/>
</dbReference>
<accession>A0ABP6ZPY3</accession>
<protein>
    <submittedName>
        <fullName evidence="1">DUF4380 domain-containing protein</fullName>
    </submittedName>
</protein>
<name>A0ABP6ZPY3_9ACTN</name>